<name>A0A6A0BAJ0_9LACT</name>
<dbReference type="GO" id="GO:0003677">
    <property type="term" value="F:DNA binding"/>
    <property type="evidence" value="ECO:0007669"/>
    <property type="project" value="InterPro"/>
</dbReference>
<gene>
    <name evidence="2" type="ORF">Hs30E_02040</name>
</gene>
<dbReference type="GO" id="GO:0004803">
    <property type="term" value="F:transposase activity"/>
    <property type="evidence" value="ECO:0007669"/>
    <property type="project" value="InterPro"/>
</dbReference>
<dbReference type="EMBL" id="BLLI01000003">
    <property type="protein sequence ID" value="GFH41653.1"/>
    <property type="molecule type" value="Genomic_DNA"/>
</dbReference>
<proteinExistence type="predicted"/>
<evidence type="ECO:0000313" key="3">
    <source>
        <dbReference type="Proteomes" id="UP000480303"/>
    </source>
</evidence>
<organism evidence="2 3">
    <name type="scientific">Pseudolactococcus hodotermopsidis</name>
    <dbReference type="NCBI Taxonomy" id="2709157"/>
    <lineage>
        <taxon>Bacteria</taxon>
        <taxon>Bacillati</taxon>
        <taxon>Bacillota</taxon>
        <taxon>Bacilli</taxon>
        <taxon>Lactobacillales</taxon>
        <taxon>Streptococcaceae</taxon>
        <taxon>Pseudolactococcus</taxon>
    </lineage>
</organism>
<evidence type="ECO:0000313" key="2">
    <source>
        <dbReference type="EMBL" id="GFH41653.1"/>
    </source>
</evidence>
<keyword evidence="3" id="KW-1185">Reference proteome</keyword>
<reference evidence="2 3" key="1">
    <citation type="submission" date="2020-02" db="EMBL/GenBank/DDBJ databases">
        <title>Draft genome sequence of Lactococcus sp. Hs30E4-3.</title>
        <authorList>
            <person name="Noda S."/>
            <person name="Yuki M."/>
            <person name="Ohkuma M."/>
        </authorList>
    </citation>
    <scope>NUCLEOTIDE SEQUENCE [LARGE SCALE GENOMIC DNA]</scope>
    <source>
        <strain evidence="2 3">Hs30E4-3</strain>
    </source>
</reference>
<dbReference type="GO" id="GO:0006313">
    <property type="term" value="P:DNA transposition"/>
    <property type="evidence" value="ECO:0007669"/>
    <property type="project" value="InterPro"/>
</dbReference>
<dbReference type="Proteomes" id="UP000480303">
    <property type="component" value="Unassembled WGS sequence"/>
</dbReference>
<feature type="domain" description="Transposase IS4-like" evidence="1">
    <location>
        <begin position="1"/>
        <end position="113"/>
    </location>
</feature>
<comment type="caution">
    <text evidence="2">The sequence shown here is derived from an EMBL/GenBank/DDBJ whole genome shotgun (WGS) entry which is preliminary data.</text>
</comment>
<dbReference type="InterPro" id="IPR002559">
    <property type="entry name" value="Transposase_11"/>
</dbReference>
<dbReference type="Pfam" id="PF01609">
    <property type="entry name" value="DDE_Tnp_1"/>
    <property type="match status" value="1"/>
</dbReference>
<sequence>MKTQVLLDFTTHRVVSLAFAEGHCHDFKLFKESIGGTLPEDLLLVVDLGYLGILNFHENTFIPAKRSKNHELNEEEKALNREISRIRMEIEHFNAVFKTFQIMALPYRNRRRRFDCRAELICGIINFERAMV</sequence>
<protein>
    <submittedName>
        <fullName evidence="2">IS5 family transposase</fullName>
    </submittedName>
</protein>
<dbReference type="AlphaFoldDB" id="A0A6A0BAJ0"/>
<accession>A0A6A0BAJ0</accession>
<evidence type="ECO:0000259" key="1">
    <source>
        <dbReference type="Pfam" id="PF01609"/>
    </source>
</evidence>